<dbReference type="Pfam" id="PF25881">
    <property type="entry name" value="HH_YBHG"/>
    <property type="match status" value="1"/>
</dbReference>
<feature type="coiled-coil region" evidence="1">
    <location>
        <begin position="88"/>
        <end position="163"/>
    </location>
</feature>
<dbReference type="Gene3D" id="2.40.30.170">
    <property type="match status" value="1"/>
</dbReference>
<proteinExistence type="predicted"/>
<dbReference type="AlphaFoldDB" id="A0A2S8G104"/>
<sequence>MSFASSAGKWAVMLYRALLIGLVILALGGLVAYSKFRPPPNAVSGFLEADEIRVGSRVGGRVKVVHVVEGEAVSQGQLLVELEPYDLLEREKEAIATLAQREADYQRMKSGYRAEEIAQAEAKFNQAKANYDKLKTGPRKQEIEAARGRLQVAQAELLLAKQNFTRRTQLFESKSIPKEEFDAASEQLESAQAQLVVRQQELDLLEEGTREEEVREAEGHLAEAKAAWELARNGYRAEDVAQAKAARDAAQAAVDVAREQTKELRIVSPVQGFIEALDLQPGDLVAAGAPVLSVLDQEDLWVRCYVPQNRTAVQVGDKLWVTVDGLEGERFLGEVVFVARQAEFTPSNVQTPEERSKLVFRIKVELNERVGRLRPGMTVDVSLTPAKDGE</sequence>
<dbReference type="Pfam" id="PF25954">
    <property type="entry name" value="Beta-barrel_RND_2"/>
    <property type="match status" value="1"/>
</dbReference>
<name>A0A2S8G104_9BACT</name>
<evidence type="ECO:0000259" key="3">
    <source>
        <dbReference type="Pfam" id="PF25954"/>
    </source>
</evidence>
<gene>
    <name evidence="4" type="ORF">C5Y98_08595</name>
</gene>
<evidence type="ECO:0000313" key="4">
    <source>
        <dbReference type="EMBL" id="PQO38128.1"/>
    </source>
</evidence>
<dbReference type="InterPro" id="IPR059052">
    <property type="entry name" value="HH_YbhG-like"/>
</dbReference>
<dbReference type="SUPFAM" id="SSF111369">
    <property type="entry name" value="HlyD-like secretion proteins"/>
    <property type="match status" value="2"/>
</dbReference>
<dbReference type="EMBL" id="PUIB01000011">
    <property type="protein sequence ID" value="PQO38128.1"/>
    <property type="molecule type" value="Genomic_DNA"/>
</dbReference>
<evidence type="ECO:0000256" key="1">
    <source>
        <dbReference type="SAM" id="Coils"/>
    </source>
</evidence>
<dbReference type="GO" id="GO:0005886">
    <property type="term" value="C:plasma membrane"/>
    <property type="evidence" value="ECO:0007669"/>
    <property type="project" value="TreeGrafter"/>
</dbReference>
<reference evidence="4 5" key="1">
    <citation type="submission" date="2018-02" db="EMBL/GenBank/DDBJ databases">
        <title>Comparative genomes isolates from brazilian mangrove.</title>
        <authorList>
            <person name="Araujo J.E."/>
            <person name="Taketani R.G."/>
            <person name="Silva M.C.P."/>
            <person name="Loureco M.V."/>
            <person name="Andreote F.D."/>
        </authorList>
    </citation>
    <scope>NUCLEOTIDE SEQUENCE [LARGE SCALE GENOMIC DNA]</scope>
    <source>
        <strain evidence="4 5">NAP PRIS-MGV</strain>
    </source>
</reference>
<comment type="caution">
    <text evidence="4">The sequence shown here is derived from an EMBL/GenBank/DDBJ whole genome shotgun (WGS) entry which is preliminary data.</text>
</comment>
<feature type="domain" description="CusB-like beta-barrel" evidence="3">
    <location>
        <begin position="300"/>
        <end position="386"/>
    </location>
</feature>
<organism evidence="4 5">
    <name type="scientific">Blastopirellula marina</name>
    <dbReference type="NCBI Taxonomy" id="124"/>
    <lineage>
        <taxon>Bacteria</taxon>
        <taxon>Pseudomonadati</taxon>
        <taxon>Planctomycetota</taxon>
        <taxon>Planctomycetia</taxon>
        <taxon>Pirellulales</taxon>
        <taxon>Pirellulaceae</taxon>
        <taxon>Blastopirellula</taxon>
    </lineage>
</organism>
<keyword evidence="1" id="KW-0175">Coiled coil</keyword>
<dbReference type="InterPro" id="IPR058792">
    <property type="entry name" value="Beta-barrel_RND_2"/>
</dbReference>
<dbReference type="Gene3D" id="1.10.287.470">
    <property type="entry name" value="Helix hairpin bin"/>
    <property type="match status" value="2"/>
</dbReference>
<dbReference type="PANTHER" id="PTHR30438:SF2">
    <property type="entry name" value="MEMBRANE PROTEIN"/>
    <property type="match status" value="1"/>
</dbReference>
<dbReference type="PANTHER" id="PTHR30438">
    <property type="entry name" value="36 KDA ANTIGEN-RELATED"/>
    <property type="match status" value="1"/>
</dbReference>
<dbReference type="PRINTS" id="PR01490">
    <property type="entry name" value="RTXTOXIND"/>
</dbReference>
<dbReference type="Gene3D" id="2.40.50.100">
    <property type="match status" value="1"/>
</dbReference>
<protein>
    <submittedName>
        <fullName evidence="4">Uncharacterized protein</fullName>
    </submittedName>
</protein>
<dbReference type="Proteomes" id="UP000239388">
    <property type="component" value="Unassembled WGS sequence"/>
</dbReference>
<evidence type="ECO:0000259" key="2">
    <source>
        <dbReference type="Pfam" id="PF25881"/>
    </source>
</evidence>
<evidence type="ECO:0000313" key="5">
    <source>
        <dbReference type="Proteomes" id="UP000239388"/>
    </source>
</evidence>
<feature type="domain" description="YbhG-like alpha-helical hairpin" evidence="2">
    <location>
        <begin position="124"/>
        <end position="227"/>
    </location>
</feature>
<accession>A0A2S8G104</accession>